<protein>
    <submittedName>
        <fullName evidence="1">Uncharacterized protein</fullName>
    </submittedName>
</protein>
<dbReference type="EMBL" id="CP017886">
    <property type="protein sequence ID" value="APC14692.1"/>
    <property type="molecule type" value="Genomic_DNA"/>
</dbReference>
<dbReference type="AlphaFoldDB" id="A0A1J0EFU3"/>
<gene>
    <name evidence="1" type="ORF">BLL42_02705</name>
</gene>
<organism evidence="1 2">
    <name type="scientific">Pseudomonas frederiksbergensis</name>
    <dbReference type="NCBI Taxonomy" id="104087"/>
    <lineage>
        <taxon>Bacteria</taxon>
        <taxon>Pseudomonadati</taxon>
        <taxon>Pseudomonadota</taxon>
        <taxon>Gammaproteobacteria</taxon>
        <taxon>Pseudomonadales</taxon>
        <taxon>Pseudomonadaceae</taxon>
        <taxon>Pseudomonas</taxon>
    </lineage>
</organism>
<name>A0A1J0EFU3_9PSED</name>
<reference evidence="2" key="1">
    <citation type="submission" date="2016-10" db="EMBL/GenBank/DDBJ databases">
        <title>Pseudomonas frederiksbergensis ERGS4:02 complete genome.</title>
        <authorList>
            <person name="Kumar R."/>
            <person name="Acharya V."/>
            <person name="Singh D."/>
        </authorList>
    </citation>
    <scope>NUCLEOTIDE SEQUENCE [LARGE SCALE GENOMIC DNA]</scope>
    <source>
        <strain evidence="2">ERGS4:02</strain>
    </source>
</reference>
<dbReference type="Proteomes" id="UP000182567">
    <property type="component" value="Chromosome"/>
</dbReference>
<evidence type="ECO:0000313" key="1">
    <source>
        <dbReference type="EMBL" id="APC14692.1"/>
    </source>
</evidence>
<accession>A0A1J0EFU3</accession>
<evidence type="ECO:0000313" key="2">
    <source>
        <dbReference type="Proteomes" id="UP000182567"/>
    </source>
</evidence>
<sequence length="61" mass="6371">MHGKKGSLVELDTVVGAAPELFNSDCVVTLTIGKSVLQPIEPTVGKKGPLSQPCFQGFDAD</sequence>
<proteinExistence type="predicted"/>